<dbReference type="Proteomes" id="UP000772186">
    <property type="component" value="Unassembled WGS sequence"/>
</dbReference>
<dbReference type="InterPro" id="IPR006603">
    <property type="entry name" value="PQ-loop_rpt"/>
</dbReference>
<feature type="transmembrane region" description="Helical" evidence="5">
    <location>
        <begin position="109"/>
        <end position="132"/>
    </location>
</feature>
<dbReference type="EMBL" id="JAIQBY010000007">
    <property type="protein sequence ID" value="MBZ4195372.1"/>
    <property type="molecule type" value="Genomic_DNA"/>
</dbReference>
<keyword evidence="2 5" id="KW-0812">Transmembrane</keyword>
<keyword evidence="7" id="KW-1185">Reference proteome</keyword>
<gene>
    <name evidence="6" type="ORF">LAD73_01390</name>
</gene>
<reference evidence="6 7" key="1">
    <citation type="submission" date="2021-09" db="EMBL/GenBank/DDBJ databases">
        <title>WGS of Mycoplasma sp. Zaradi2 strains.</title>
        <authorList>
            <person name="Spergser J."/>
        </authorList>
    </citation>
    <scope>NUCLEOTIDE SEQUENCE [LARGE SCALE GENOMIC DNA]</scope>
    <source>
        <strain evidence="6 7">1331</strain>
    </source>
</reference>
<dbReference type="SMART" id="SM00679">
    <property type="entry name" value="CTNS"/>
    <property type="match status" value="2"/>
</dbReference>
<sequence>MSNIAIVNLFFGIISSALMVAIAIPQLIAIHKNKNVASVSYGTFLIYFIGGLLFVITMVLKDGVGTYEFDSKSNPNSDPIINILGNYLFLIVMSLTITSFLIYDKNKPFWFKTVIGSFVWSISLTFTIWIIMAYSNPNYRANLKSESIEMTALTVVATLCTSLPFTLQIYKTLKLKSAEGLSVIMLYLGIVLNATLLIYLATLLPVGIPMWYVCIIFQSIAILVYIAQIFLYYYFKNKNKIVHTQNMEINN</sequence>
<feature type="transmembrane region" description="Helical" evidence="5">
    <location>
        <begin position="152"/>
        <end position="170"/>
    </location>
</feature>
<keyword evidence="3 5" id="KW-1133">Transmembrane helix</keyword>
<protein>
    <submittedName>
        <fullName evidence="6">PQ-loop repeat-containing protein</fullName>
    </submittedName>
</protein>
<evidence type="ECO:0000256" key="2">
    <source>
        <dbReference type="ARBA" id="ARBA00022692"/>
    </source>
</evidence>
<feature type="transmembrane region" description="Helical" evidence="5">
    <location>
        <begin position="210"/>
        <end position="235"/>
    </location>
</feature>
<dbReference type="Gene3D" id="1.20.1280.290">
    <property type="match status" value="2"/>
</dbReference>
<feature type="transmembrane region" description="Helical" evidence="5">
    <location>
        <begin position="182"/>
        <end position="204"/>
    </location>
</feature>
<evidence type="ECO:0000256" key="4">
    <source>
        <dbReference type="ARBA" id="ARBA00023136"/>
    </source>
</evidence>
<accession>A0A953NCK0</accession>
<evidence type="ECO:0000313" key="7">
    <source>
        <dbReference type="Proteomes" id="UP000772186"/>
    </source>
</evidence>
<evidence type="ECO:0000256" key="3">
    <source>
        <dbReference type="ARBA" id="ARBA00022989"/>
    </source>
</evidence>
<comment type="subcellular location">
    <subcellularLocation>
        <location evidence="1">Membrane</location>
        <topology evidence="1">Multi-pass membrane protein</topology>
    </subcellularLocation>
</comment>
<evidence type="ECO:0000256" key="1">
    <source>
        <dbReference type="ARBA" id="ARBA00004141"/>
    </source>
</evidence>
<dbReference type="GO" id="GO:0015174">
    <property type="term" value="F:basic amino acid transmembrane transporter activity"/>
    <property type="evidence" value="ECO:0007669"/>
    <property type="project" value="TreeGrafter"/>
</dbReference>
<dbReference type="GO" id="GO:0016020">
    <property type="term" value="C:membrane"/>
    <property type="evidence" value="ECO:0007669"/>
    <property type="project" value="UniProtKB-SubCell"/>
</dbReference>
<keyword evidence="4 5" id="KW-0472">Membrane</keyword>
<dbReference type="InterPro" id="IPR051415">
    <property type="entry name" value="LAAT-1"/>
</dbReference>
<name>A0A953NCK0_9MOLU</name>
<feature type="transmembrane region" description="Helical" evidence="5">
    <location>
        <begin position="80"/>
        <end position="102"/>
    </location>
</feature>
<proteinExistence type="predicted"/>
<organism evidence="6 7">
    <name type="scientific">Mycoplasma tauri</name>
    <dbReference type="NCBI Taxonomy" id="547987"/>
    <lineage>
        <taxon>Bacteria</taxon>
        <taxon>Bacillati</taxon>
        <taxon>Mycoplasmatota</taxon>
        <taxon>Mollicutes</taxon>
        <taxon>Mycoplasmataceae</taxon>
        <taxon>Mycoplasma</taxon>
    </lineage>
</organism>
<dbReference type="RefSeq" id="WP_205517061.1">
    <property type="nucleotide sequence ID" value="NZ_CP070479.1"/>
</dbReference>
<dbReference type="PANTHER" id="PTHR16201">
    <property type="entry name" value="SEVEN TRANSMEMBRANE PROTEIN 1-RELATED"/>
    <property type="match status" value="1"/>
</dbReference>
<feature type="transmembrane region" description="Helical" evidence="5">
    <location>
        <begin position="41"/>
        <end position="60"/>
    </location>
</feature>
<evidence type="ECO:0000313" key="6">
    <source>
        <dbReference type="EMBL" id="MBZ4195372.1"/>
    </source>
</evidence>
<dbReference type="AlphaFoldDB" id="A0A953NCK0"/>
<evidence type="ECO:0000256" key="5">
    <source>
        <dbReference type="SAM" id="Phobius"/>
    </source>
</evidence>
<dbReference type="PANTHER" id="PTHR16201:SF34">
    <property type="entry name" value="LYSOSOMAL AMINO ACID TRANSPORTER 1"/>
    <property type="match status" value="1"/>
</dbReference>
<feature type="transmembrane region" description="Helical" evidence="5">
    <location>
        <begin position="6"/>
        <end position="29"/>
    </location>
</feature>
<dbReference type="Pfam" id="PF04193">
    <property type="entry name" value="PQ-loop"/>
    <property type="match status" value="2"/>
</dbReference>
<comment type="caution">
    <text evidence="6">The sequence shown here is derived from an EMBL/GenBank/DDBJ whole genome shotgun (WGS) entry which is preliminary data.</text>
</comment>